<proteinExistence type="predicted"/>
<protein>
    <recommendedName>
        <fullName evidence="2">Anti-sigma-28 factor FlgM C-terminal domain-containing protein</fullName>
    </recommendedName>
</protein>
<dbReference type="EMBL" id="BARS01033770">
    <property type="protein sequence ID" value="GAG15162.1"/>
    <property type="molecule type" value="Genomic_DNA"/>
</dbReference>
<reference evidence="1" key="1">
    <citation type="journal article" date="2014" name="Front. Microbiol.">
        <title>High frequency of phylogenetically diverse reductive dehalogenase-homologous genes in deep subseafloor sedimentary metagenomes.</title>
        <authorList>
            <person name="Kawai M."/>
            <person name="Futagami T."/>
            <person name="Toyoda A."/>
            <person name="Takaki Y."/>
            <person name="Nishi S."/>
            <person name="Hori S."/>
            <person name="Arai W."/>
            <person name="Tsubouchi T."/>
            <person name="Morono Y."/>
            <person name="Uchiyama I."/>
            <person name="Ito T."/>
            <person name="Fujiyama A."/>
            <person name="Inagaki F."/>
            <person name="Takami H."/>
        </authorList>
    </citation>
    <scope>NUCLEOTIDE SEQUENCE</scope>
    <source>
        <strain evidence="1">Expedition CK06-06</strain>
    </source>
</reference>
<evidence type="ECO:0000313" key="1">
    <source>
        <dbReference type="EMBL" id="GAG15162.1"/>
    </source>
</evidence>
<sequence>MYRELDTVEAIVRMLAELPPIREELVSRIRVEINENRYETPEKLDIAIERLCEDLW</sequence>
<gene>
    <name evidence="1" type="ORF">S01H1_52251</name>
</gene>
<dbReference type="AlphaFoldDB" id="X0VVK5"/>
<accession>X0VVK5</accession>
<organism evidence="1">
    <name type="scientific">marine sediment metagenome</name>
    <dbReference type="NCBI Taxonomy" id="412755"/>
    <lineage>
        <taxon>unclassified sequences</taxon>
        <taxon>metagenomes</taxon>
        <taxon>ecological metagenomes</taxon>
    </lineage>
</organism>
<comment type="caution">
    <text evidence="1">The sequence shown here is derived from an EMBL/GenBank/DDBJ whole genome shotgun (WGS) entry which is preliminary data.</text>
</comment>
<evidence type="ECO:0008006" key="2">
    <source>
        <dbReference type="Google" id="ProtNLM"/>
    </source>
</evidence>
<name>X0VVK5_9ZZZZ</name>